<feature type="compositionally biased region" description="Basic and acidic residues" evidence="1">
    <location>
        <begin position="64"/>
        <end position="73"/>
    </location>
</feature>
<evidence type="ECO:0000313" key="3">
    <source>
        <dbReference type="Proteomes" id="UP000813462"/>
    </source>
</evidence>
<name>A0A978VAM7_ZIZJJ</name>
<dbReference type="AlphaFoldDB" id="A0A978VAM7"/>
<protein>
    <submittedName>
        <fullName evidence="2">Uncharacterized protein</fullName>
    </submittedName>
</protein>
<feature type="compositionally biased region" description="Basic residues" evidence="1">
    <location>
        <begin position="80"/>
        <end position="92"/>
    </location>
</feature>
<evidence type="ECO:0000256" key="1">
    <source>
        <dbReference type="SAM" id="MobiDB-lite"/>
    </source>
</evidence>
<dbReference type="Proteomes" id="UP000813462">
    <property type="component" value="Unassembled WGS sequence"/>
</dbReference>
<proteinExistence type="predicted"/>
<dbReference type="EMBL" id="JAEACU010000006">
    <property type="protein sequence ID" value="KAH7524962.1"/>
    <property type="molecule type" value="Genomic_DNA"/>
</dbReference>
<comment type="caution">
    <text evidence="2">The sequence shown here is derived from an EMBL/GenBank/DDBJ whole genome shotgun (WGS) entry which is preliminary data.</text>
</comment>
<feature type="region of interest" description="Disordered" evidence="1">
    <location>
        <begin position="64"/>
        <end position="116"/>
    </location>
</feature>
<accession>A0A978VAM7</accession>
<gene>
    <name evidence="2" type="ORF">FEM48_Zijuj06G0174900</name>
</gene>
<sequence length="116" mass="13629">MSTMRELENNKKKKTIIEAKDISWQEKKCLADQQEVALYEDIQNLTTWTNMIDSMNDKQLKDYLENRPEELKTTKIPKTNPHHNLKHKKVGKSKSSTSSGIMASVWKFHKEDDDQH</sequence>
<reference evidence="2" key="1">
    <citation type="journal article" date="2021" name="Front. Plant Sci.">
        <title>Chromosome-Scale Genome Assembly for Chinese Sour Jujube and Insights Into Its Genome Evolution and Domestication Signature.</title>
        <authorList>
            <person name="Shen L.-Y."/>
            <person name="Luo H."/>
            <person name="Wang X.-L."/>
            <person name="Wang X.-M."/>
            <person name="Qiu X.-J."/>
            <person name="Liu H."/>
            <person name="Zhou S.-S."/>
            <person name="Jia K.-H."/>
            <person name="Nie S."/>
            <person name="Bao Y.-T."/>
            <person name="Zhang R.-G."/>
            <person name="Yun Q.-Z."/>
            <person name="Chai Y.-H."/>
            <person name="Lu J.-Y."/>
            <person name="Li Y."/>
            <person name="Zhao S.-W."/>
            <person name="Mao J.-F."/>
            <person name="Jia S.-G."/>
            <person name="Mao Y.-M."/>
        </authorList>
    </citation>
    <scope>NUCLEOTIDE SEQUENCE</scope>
    <source>
        <strain evidence="2">AT0</strain>
        <tissue evidence="2">Leaf</tissue>
    </source>
</reference>
<evidence type="ECO:0000313" key="2">
    <source>
        <dbReference type="EMBL" id="KAH7524962.1"/>
    </source>
</evidence>
<organism evidence="2 3">
    <name type="scientific">Ziziphus jujuba var. spinosa</name>
    <dbReference type="NCBI Taxonomy" id="714518"/>
    <lineage>
        <taxon>Eukaryota</taxon>
        <taxon>Viridiplantae</taxon>
        <taxon>Streptophyta</taxon>
        <taxon>Embryophyta</taxon>
        <taxon>Tracheophyta</taxon>
        <taxon>Spermatophyta</taxon>
        <taxon>Magnoliopsida</taxon>
        <taxon>eudicotyledons</taxon>
        <taxon>Gunneridae</taxon>
        <taxon>Pentapetalae</taxon>
        <taxon>rosids</taxon>
        <taxon>fabids</taxon>
        <taxon>Rosales</taxon>
        <taxon>Rhamnaceae</taxon>
        <taxon>Paliureae</taxon>
        <taxon>Ziziphus</taxon>
    </lineage>
</organism>